<evidence type="ECO:0000256" key="6">
    <source>
        <dbReference type="SAM" id="Phobius"/>
    </source>
</evidence>
<dbReference type="Gene3D" id="3.40.50.300">
    <property type="entry name" value="P-loop containing nucleotide triphosphate hydrolases"/>
    <property type="match status" value="1"/>
</dbReference>
<dbReference type="AlphaFoldDB" id="A0A7M7NQZ5"/>
<evidence type="ECO:0000313" key="9">
    <source>
        <dbReference type="Proteomes" id="UP000007110"/>
    </source>
</evidence>
<keyword evidence="1" id="KW-0808">Transferase</keyword>
<feature type="transmembrane region" description="Helical" evidence="6">
    <location>
        <begin position="33"/>
        <end position="51"/>
    </location>
</feature>
<dbReference type="InterPro" id="IPR000863">
    <property type="entry name" value="Sulfotransferase_dom"/>
</dbReference>
<dbReference type="OMA" id="CHRRHED"/>
<dbReference type="GeneID" id="763114"/>
<proteinExistence type="predicted"/>
<dbReference type="PANTHER" id="PTHR10605:SF65">
    <property type="entry name" value="GH20068P"/>
    <property type="match status" value="1"/>
</dbReference>
<protein>
    <recommendedName>
        <fullName evidence="7">Sulfotransferase domain-containing protein</fullName>
    </recommendedName>
</protein>
<dbReference type="SUPFAM" id="SSF52540">
    <property type="entry name" value="P-loop containing nucleoside triphosphate hydrolases"/>
    <property type="match status" value="1"/>
</dbReference>
<dbReference type="PANTHER" id="PTHR10605">
    <property type="entry name" value="HEPARAN SULFATE SULFOTRANSFERASE"/>
    <property type="match status" value="1"/>
</dbReference>
<keyword evidence="6" id="KW-0472">Membrane</keyword>
<name>A0A7M7NQZ5_STRPU</name>
<reference evidence="8" key="2">
    <citation type="submission" date="2021-01" db="UniProtKB">
        <authorList>
            <consortium name="EnsemblMetazoa"/>
        </authorList>
    </citation>
    <scope>IDENTIFICATION</scope>
</reference>
<keyword evidence="9" id="KW-1185">Reference proteome</keyword>
<evidence type="ECO:0000256" key="3">
    <source>
        <dbReference type="PIRSR" id="PIRSR637359-1"/>
    </source>
</evidence>
<reference evidence="9" key="1">
    <citation type="submission" date="2015-02" db="EMBL/GenBank/DDBJ databases">
        <title>Genome sequencing for Strongylocentrotus purpuratus.</title>
        <authorList>
            <person name="Murali S."/>
            <person name="Liu Y."/>
            <person name="Vee V."/>
            <person name="English A."/>
            <person name="Wang M."/>
            <person name="Skinner E."/>
            <person name="Han Y."/>
            <person name="Muzny D.M."/>
            <person name="Worley K.C."/>
            <person name="Gibbs R.A."/>
        </authorList>
    </citation>
    <scope>NUCLEOTIDE SEQUENCE</scope>
</reference>
<feature type="domain" description="Sulfotransferase" evidence="7">
    <location>
        <begin position="103"/>
        <end position="322"/>
    </location>
</feature>
<dbReference type="Pfam" id="PF00685">
    <property type="entry name" value="Sulfotransfer_1"/>
    <property type="match status" value="1"/>
</dbReference>
<dbReference type="InterPro" id="IPR027417">
    <property type="entry name" value="P-loop_NTPase"/>
</dbReference>
<feature type="binding site" evidence="4">
    <location>
        <position position="203"/>
    </location>
    <ligand>
        <name>3'-phosphoadenylyl sulfate</name>
        <dbReference type="ChEBI" id="CHEBI:58339"/>
    </ligand>
</feature>
<dbReference type="OrthoDB" id="8068875at2759"/>
<feature type="disulfide bond" evidence="5">
    <location>
        <begin position="320"/>
        <end position="328"/>
    </location>
</feature>
<dbReference type="GO" id="GO:0008467">
    <property type="term" value="F:[heparan sulfate]-glucosamine 3-sulfotransferase activity"/>
    <property type="evidence" value="ECO:0000318"/>
    <property type="project" value="GO_Central"/>
</dbReference>
<dbReference type="RefSeq" id="XP_030840370.1">
    <property type="nucleotide sequence ID" value="XM_030984510.1"/>
</dbReference>
<dbReference type="KEGG" id="spu:763114"/>
<dbReference type="Proteomes" id="UP000007110">
    <property type="component" value="Unassembled WGS sequence"/>
</dbReference>
<keyword evidence="5" id="KW-1015">Disulfide bond</keyword>
<feature type="active site" description="For sulfotransferase activity" evidence="3">
    <location>
        <position position="112"/>
    </location>
</feature>
<keyword evidence="6" id="KW-0812">Transmembrane</keyword>
<evidence type="ECO:0000256" key="4">
    <source>
        <dbReference type="PIRSR" id="PIRSR637359-2"/>
    </source>
</evidence>
<evidence type="ECO:0000256" key="2">
    <source>
        <dbReference type="ARBA" id="ARBA00023180"/>
    </source>
</evidence>
<feature type="binding site" evidence="4">
    <location>
        <begin position="333"/>
        <end position="337"/>
    </location>
    <ligand>
        <name>3'-phosphoadenylyl sulfate</name>
        <dbReference type="ChEBI" id="CHEBI:58339"/>
    </ligand>
</feature>
<keyword evidence="6" id="KW-1133">Transmembrane helix</keyword>
<sequence length="378" mass="43730">MNLGEPQEMQDDHAMKLGVPTKFHRKVGMTNRFAIGLVLVTLTFSLSFIALSHPEAIPARQQTVREVIPKEYLSTCHRRHEDGSLALLPEKYLTMNECKKRLPDVVVLGTKKCGTGALRVFLDTHPNVVFSKRAEAKFFTQNYKKGIDWYVQIMRPTATGQVGMEKSPGYFFSSDAAKRIKSDLPPTTKFIVILCNPVRRTISEFTFEQLNKIKEKYKVDTEEAKVIAKRTFNSSKFEKYITTSSGRIRTNVDIITHSMYDKYILSWLKLFPRSRFLFVDGDNFTHNPVAVLNEIEQFIEVPHYFNSSRFYFDKEKGFFCLSEPFKQCLRSTKGLEHPPVDRTVLRKLKELFKAHDFATSILTLKNFTWMKNDYGSKI</sequence>
<organism evidence="8 9">
    <name type="scientific">Strongylocentrotus purpuratus</name>
    <name type="common">Purple sea urchin</name>
    <dbReference type="NCBI Taxonomy" id="7668"/>
    <lineage>
        <taxon>Eukaryota</taxon>
        <taxon>Metazoa</taxon>
        <taxon>Echinodermata</taxon>
        <taxon>Eleutherozoa</taxon>
        <taxon>Echinozoa</taxon>
        <taxon>Echinoidea</taxon>
        <taxon>Euechinoidea</taxon>
        <taxon>Echinacea</taxon>
        <taxon>Camarodonta</taxon>
        <taxon>Echinidea</taxon>
        <taxon>Strongylocentrotidae</taxon>
        <taxon>Strongylocentrotus</taxon>
    </lineage>
</organism>
<evidence type="ECO:0000256" key="1">
    <source>
        <dbReference type="ARBA" id="ARBA00022679"/>
    </source>
</evidence>
<dbReference type="EnsemblMetazoa" id="XM_030984510">
    <property type="protein sequence ID" value="XP_030840370"/>
    <property type="gene ID" value="LOC763114"/>
</dbReference>
<accession>A0A7M7NQZ5</accession>
<evidence type="ECO:0000313" key="8">
    <source>
        <dbReference type="EnsemblMetazoa" id="XP_030840370"/>
    </source>
</evidence>
<dbReference type="InterPro" id="IPR037359">
    <property type="entry name" value="NST/OST"/>
</dbReference>
<dbReference type="InParanoid" id="A0A7M7NQZ5"/>
<evidence type="ECO:0000259" key="7">
    <source>
        <dbReference type="Pfam" id="PF00685"/>
    </source>
</evidence>
<keyword evidence="2" id="KW-0325">Glycoprotein</keyword>
<evidence type="ECO:0000256" key="5">
    <source>
        <dbReference type="PIRSR" id="PIRSR637359-3"/>
    </source>
</evidence>